<dbReference type="GO" id="GO:0003723">
    <property type="term" value="F:RNA binding"/>
    <property type="evidence" value="ECO:0007669"/>
    <property type="project" value="UniProtKB-UniRule"/>
</dbReference>
<keyword evidence="4 6" id="KW-0143">Chaperone</keyword>
<proteinExistence type="inferred from homology"/>
<dbReference type="SMART" id="SM01245">
    <property type="entry name" value="Jag_N"/>
    <property type="match status" value="1"/>
</dbReference>
<dbReference type="InterPro" id="IPR034079">
    <property type="entry name" value="R3H_KhpB"/>
</dbReference>
<dbReference type="InterPro" id="IPR015946">
    <property type="entry name" value="KH_dom-like_a/b"/>
</dbReference>
<evidence type="ECO:0000256" key="1">
    <source>
        <dbReference type="ARBA" id="ARBA00022490"/>
    </source>
</evidence>
<dbReference type="PANTHER" id="PTHR35800:SF1">
    <property type="entry name" value="RNA-BINDING PROTEIN KHPB"/>
    <property type="match status" value="1"/>
</dbReference>
<name>A0A445N392_9BACT</name>
<dbReference type="Gene3D" id="3.30.300.20">
    <property type="match status" value="1"/>
</dbReference>
<dbReference type="Pfam" id="PF14804">
    <property type="entry name" value="Jag_N"/>
    <property type="match status" value="1"/>
</dbReference>
<comment type="subunit">
    <text evidence="6">Forms a complex with KhpA.</text>
</comment>
<keyword evidence="2 6" id="KW-0694">RNA-binding</keyword>
<dbReference type="PROSITE" id="PS51061">
    <property type="entry name" value="R3H"/>
    <property type="match status" value="1"/>
</dbReference>
<evidence type="ECO:0000256" key="2">
    <source>
        <dbReference type="ARBA" id="ARBA00022884"/>
    </source>
</evidence>
<dbReference type="CDD" id="cd02414">
    <property type="entry name" value="KH-II_Jag"/>
    <property type="match status" value="1"/>
</dbReference>
<dbReference type="GO" id="GO:0071555">
    <property type="term" value="P:cell wall organization"/>
    <property type="evidence" value="ECO:0007669"/>
    <property type="project" value="UniProtKB-KW"/>
</dbReference>
<dbReference type="Pfam" id="PF01424">
    <property type="entry name" value="R3H"/>
    <property type="match status" value="1"/>
</dbReference>
<dbReference type="GO" id="GO:0009252">
    <property type="term" value="P:peptidoglycan biosynthetic process"/>
    <property type="evidence" value="ECO:0007669"/>
    <property type="project" value="UniProtKB-UniRule"/>
</dbReference>
<dbReference type="AlphaFoldDB" id="A0A445N392"/>
<dbReference type="GO" id="GO:0005737">
    <property type="term" value="C:cytoplasm"/>
    <property type="evidence" value="ECO:0007669"/>
    <property type="project" value="UniProtKB-SubCell"/>
</dbReference>
<reference evidence="8" key="1">
    <citation type="submission" date="2018-01" db="EMBL/GenBank/DDBJ databases">
        <authorList>
            <person name="Regsiter A."/>
            <person name="William W."/>
        </authorList>
    </citation>
    <scope>NUCLEOTIDE SEQUENCE</scope>
    <source>
        <strain evidence="8">TRIP AH-1</strain>
    </source>
</reference>
<dbReference type="CDD" id="cd02644">
    <property type="entry name" value="R3H_jag"/>
    <property type="match status" value="1"/>
</dbReference>
<evidence type="ECO:0000256" key="6">
    <source>
        <dbReference type="HAMAP-Rule" id="MF_00867"/>
    </source>
</evidence>
<protein>
    <recommendedName>
        <fullName evidence="6">RNA-binding protein KhpB</fullName>
    </recommendedName>
    <alternativeName>
        <fullName evidence="6">RNA-binding protein EloR</fullName>
    </alternativeName>
</protein>
<evidence type="ECO:0000256" key="4">
    <source>
        <dbReference type="ARBA" id="ARBA00023186"/>
    </source>
</evidence>
<dbReference type="EMBL" id="OJIN01000230">
    <property type="protein sequence ID" value="SPD76168.1"/>
    <property type="molecule type" value="Genomic_DNA"/>
</dbReference>
<dbReference type="InterPro" id="IPR038247">
    <property type="entry name" value="Jag_N_dom_sf"/>
</dbReference>
<dbReference type="GO" id="GO:0008360">
    <property type="term" value="P:regulation of cell shape"/>
    <property type="evidence" value="ECO:0007669"/>
    <property type="project" value="UniProtKB-KW"/>
</dbReference>
<dbReference type="HAMAP" id="MF_00867">
    <property type="entry name" value="KhpB"/>
    <property type="match status" value="1"/>
</dbReference>
<dbReference type="PANTHER" id="PTHR35800">
    <property type="entry name" value="PROTEIN JAG"/>
    <property type="match status" value="1"/>
</dbReference>
<sequence length="254" mass="28327">METFEFQGKNTEDAIENACRKLNLTRDDIEIEVIEPGSAGIFGLVGGRKARIRVIVSAKEPQPLEKFGPGTVEEIEEDKYAESEQMVEPIFEDKIGANIESPEDKNGLIVAKDALEKILNLIPVEGASVTASQMDGIISLYIEGDKSGLLIGRKGRTLDALQFVVNKIVNKTLEKRTHVVIDSESYRQRRKEFLTQMALQMGSKAKKIKKPVVTNLLYPHDRRIVHLALKDDNELSTKSRGEGLFKKVIIIPKG</sequence>
<comment type="function">
    <text evidence="6">A probable RNA chaperone. Forms a complex with KhpA which binds to cellular RNA and controls its expression. Plays a role in peptidoglycan (PG) homeostasis and cell length regulation.</text>
</comment>
<dbReference type="InterPro" id="IPR039247">
    <property type="entry name" value="KhpB"/>
</dbReference>
<feature type="domain" description="R3H" evidence="7">
    <location>
        <begin position="188"/>
        <end position="254"/>
    </location>
</feature>
<evidence type="ECO:0000256" key="3">
    <source>
        <dbReference type="ARBA" id="ARBA00022960"/>
    </source>
</evidence>
<comment type="domain">
    <text evidence="6">Has an N-terminal Jag-N domain and 2 RNA-binding domains (KH and R3H).</text>
</comment>
<accession>A0A445N392</accession>
<dbReference type="InterPro" id="IPR001374">
    <property type="entry name" value="R3H_dom"/>
</dbReference>
<dbReference type="NCBIfam" id="NF041568">
    <property type="entry name" value="Jag_EloR"/>
    <property type="match status" value="1"/>
</dbReference>
<organism evidence="8">
    <name type="scientific">uncultured Desulfobacterium sp</name>
    <dbReference type="NCBI Taxonomy" id="201089"/>
    <lineage>
        <taxon>Bacteria</taxon>
        <taxon>Pseudomonadati</taxon>
        <taxon>Thermodesulfobacteriota</taxon>
        <taxon>Desulfobacteria</taxon>
        <taxon>Desulfobacterales</taxon>
        <taxon>Desulfobacteriaceae</taxon>
        <taxon>Desulfobacterium</taxon>
        <taxon>environmental samples</taxon>
    </lineage>
</organism>
<dbReference type="InterPro" id="IPR036867">
    <property type="entry name" value="R3H_dom_sf"/>
</dbReference>
<dbReference type="Pfam" id="PF13083">
    <property type="entry name" value="KH_KhpA-B"/>
    <property type="match status" value="1"/>
</dbReference>
<evidence type="ECO:0000259" key="7">
    <source>
        <dbReference type="PROSITE" id="PS51061"/>
    </source>
</evidence>
<comment type="similarity">
    <text evidence="6">Belongs to the KhpB RNA-binding protein family.</text>
</comment>
<gene>
    <name evidence="6" type="primary">khpB</name>
    <name evidence="6" type="synonym">eloR</name>
    <name evidence="8" type="ORF">PITCH_A840054</name>
</gene>
<keyword evidence="1 6" id="KW-0963">Cytoplasm</keyword>
<dbReference type="Gene3D" id="3.30.1370.50">
    <property type="entry name" value="R3H-like domain"/>
    <property type="match status" value="1"/>
</dbReference>
<feature type="region of interest" description="Jag_N domain" evidence="6">
    <location>
        <begin position="5"/>
        <end position="55"/>
    </location>
</feature>
<dbReference type="InterPro" id="IPR038008">
    <property type="entry name" value="Jag_KH"/>
</dbReference>
<comment type="subcellular location">
    <subcellularLocation>
        <location evidence="6">Cytoplasm</location>
    </subcellularLocation>
</comment>
<dbReference type="Gene3D" id="3.30.30.80">
    <property type="entry name" value="probable RNA-binding protein from clostridium symbiosum atcc 14940"/>
    <property type="match status" value="1"/>
</dbReference>
<dbReference type="InterPro" id="IPR032782">
    <property type="entry name" value="KhpB_N"/>
</dbReference>
<keyword evidence="3 6" id="KW-0133">Cell shape</keyword>
<dbReference type="SMART" id="SM00393">
    <property type="entry name" value="R3H"/>
    <property type="match status" value="1"/>
</dbReference>
<keyword evidence="5 6" id="KW-0961">Cell wall biogenesis/degradation</keyword>
<evidence type="ECO:0000256" key="5">
    <source>
        <dbReference type="ARBA" id="ARBA00023316"/>
    </source>
</evidence>
<evidence type="ECO:0000313" key="8">
    <source>
        <dbReference type="EMBL" id="SPD76168.1"/>
    </source>
</evidence>